<evidence type="ECO:0000313" key="8">
    <source>
        <dbReference type="EMBL" id="GGW92837.1"/>
    </source>
</evidence>
<comment type="subcellular location">
    <subcellularLocation>
        <location evidence="1">Cell membrane</location>
        <topology evidence="1">Multi-pass membrane protein</topology>
    </subcellularLocation>
</comment>
<feature type="transmembrane region" description="Helical" evidence="7">
    <location>
        <begin position="177"/>
        <end position="196"/>
    </location>
</feature>
<evidence type="ECO:0000256" key="2">
    <source>
        <dbReference type="ARBA" id="ARBA00022475"/>
    </source>
</evidence>
<keyword evidence="5 7" id="KW-0472">Membrane</keyword>
<evidence type="ECO:0000256" key="3">
    <source>
        <dbReference type="ARBA" id="ARBA00022692"/>
    </source>
</evidence>
<feature type="compositionally biased region" description="Basic and acidic residues" evidence="6">
    <location>
        <begin position="277"/>
        <end position="287"/>
    </location>
</feature>
<protein>
    <submittedName>
        <fullName evidence="8">Ribonuclease</fullName>
    </submittedName>
</protein>
<dbReference type="AlphaFoldDB" id="A0A918JQ81"/>
<feature type="transmembrane region" description="Helical" evidence="7">
    <location>
        <begin position="29"/>
        <end position="51"/>
    </location>
</feature>
<organism evidence="8 9">
    <name type="scientific">Alteromonas halophila</name>
    <dbReference type="NCBI Taxonomy" id="516698"/>
    <lineage>
        <taxon>Bacteria</taxon>
        <taxon>Pseudomonadati</taxon>
        <taxon>Pseudomonadota</taxon>
        <taxon>Gammaproteobacteria</taxon>
        <taxon>Alteromonadales</taxon>
        <taxon>Alteromonadaceae</taxon>
        <taxon>Alteromonas/Salinimonas group</taxon>
        <taxon>Alteromonas</taxon>
    </lineage>
</organism>
<sequence>MPLSGWWAITKRTYANLNTHNLQLVSAGVAFYFLLAVFPLLTAVISLYGLLVSFDDLQSHMSYLINVVPADSRYILEEQLQGLISKSDKTLGWGFALSVLVALWSSSKGANALITACNITYHESTKRRFMFAIIARMMLTLAIIGMIILALLIITVMPQLLNYLLGKGLGKLAVGGVTWLVLVILFNVGLSSLYRYGPHRTRAKWRWVTPGALFATILWVAFSYAFSYYLQTFATFNKTYGSVVGIVILLIWFYTSALIILMGAELNSSLELQTEKDSTHGKDKPLGERGAFVADHTPDNRPPYSR</sequence>
<feature type="transmembrane region" description="Helical" evidence="7">
    <location>
        <begin position="133"/>
        <end position="157"/>
    </location>
</feature>
<evidence type="ECO:0000256" key="7">
    <source>
        <dbReference type="SAM" id="Phobius"/>
    </source>
</evidence>
<dbReference type="Proteomes" id="UP000631300">
    <property type="component" value="Unassembled WGS sequence"/>
</dbReference>
<dbReference type="Pfam" id="PF03631">
    <property type="entry name" value="Virul_fac_BrkB"/>
    <property type="match status" value="1"/>
</dbReference>
<proteinExistence type="predicted"/>
<feature type="transmembrane region" description="Helical" evidence="7">
    <location>
        <begin position="208"/>
        <end position="230"/>
    </location>
</feature>
<feature type="region of interest" description="Disordered" evidence="6">
    <location>
        <begin position="277"/>
        <end position="306"/>
    </location>
</feature>
<keyword evidence="3 7" id="KW-0812">Transmembrane</keyword>
<reference evidence="8" key="2">
    <citation type="submission" date="2020-09" db="EMBL/GenBank/DDBJ databases">
        <authorList>
            <person name="Sun Q."/>
            <person name="Kim S."/>
        </authorList>
    </citation>
    <scope>NUCLEOTIDE SEQUENCE</scope>
    <source>
        <strain evidence="8">KCTC 22164</strain>
    </source>
</reference>
<dbReference type="InterPro" id="IPR017039">
    <property type="entry name" value="Virul_fac_BrkB"/>
</dbReference>
<feature type="transmembrane region" description="Helical" evidence="7">
    <location>
        <begin position="242"/>
        <end position="264"/>
    </location>
</feature>
<dbReference type="EMBL" id="BMXP01000009">
    <property type="protein sequence ID" value="GGW92837.1"/>
    <property type="molecule type" value="Genomic_DNA"/>
</dbReference>
<keyword evidence="9" id="KW-1185">Reference proteome</keyword>
<keyword evidence="2" id="KW-1003">Cell membrane</keyword>
<comment type="caution">
    <text evidence="8">The sequence shown here is derived from an EMBL/GenBank/DDBJ whole genome shotgun (WGS) entry which is preliminary data.</text>
</comment>
<reference evidence="8" key="1">
    <citation type="journal article" date="2014" name="Int. J. Syst. Evol. Microbiol.">
        <title>Complete genome sequence of Corynebacterium casei LMG S-19264T (=DSM 44701T), isolated from a smear-ripened cheese.</title>
        <authorList>
            <consortium name="US DOE Joint Genome Institute (JGI-PGF)"/>
            <person name="Walter F."/>
            <person name="Albersmeier A."/>
            <person name="Kalinowski J."/>
            <person name="Ruckert C."/>
        </authorList>
    </citation>
    <scope>NUCLEOTIDE SEQUENCE</scope>
    <source>
        <strain evidence="8">KCTC 22164</strain>
    </source>
</reference>
<dbReference type="PANTHER" id="PTHR30213:SF0">
    <property type="entry name" value="UPF0761 MEMBRANE PROTEIN YIHY"/>
    <property type="match status" value="1"/>
</dbReference>
<gene>
    <name evidence="8" type="ORF">GCM10007391_28850</name>
</gene>
<keyword evidence="4 7" id="KW-1133">Transmembrane helix</keyword>
<evidence type="ECO:0000256" key="6">
    <source>
        <dbReference type="SAM" id="MobiDB-lite"/>
    </source>
</evidence>
<accession>A0A918JQ81</accession>
<dbReference type="NCBIfam" id="TIGR00765">
    <property type="entry name" value="yihY_not_rbn"/>
    <property type="match status" value="1"/>
</dbReference>
<evidence type="ECO:0000313" key="9">
    <source>
        <dbReference type="Proteomes" id="UP000631300"/>
    </source>
</evidence>
<dbReference type="PANTHER" id="PTHR30213">
    <property type="entry name" value="INNER MEMBRANE PROTEIN YHJD"/>
    <property type="match status" value="1"/>
</dbReference>
<name>A0A918JQ81_9ALTE</name>
<dbReference type="GO" id="GO:0005886">
    <property type="term" value="C:plasma membrane"/>
    <property type="evidence" value="ECO:0007669"/>
    <property type="project" value="UniProtKB-SubCell"/>
</dbReference>
<evidence type="ECO:0000256" key="5">
    <source>
        <dbReference type="ARBA" id="ARBA00023136"/>
    </source>
</evidence>
<evidence type="ECO:0000256" key="4">
    <source>
        <dbReference type="ARBA" id="ARBA00022989"/>
    </source>
</evidence>
<dbReference type="PIRSF" id="PIRSF035875">
    <property type="entry name" value="RNase_BN"/>
    <property type="match status" value="1"/>
</dbReference>
<evidence type="ECO:0000256" key="1">
    <source>
        <dbReference type="ARBA" id="ARBA00004651"/>
    </source>
</evidence>